<dbReference type="AlphaFoldDB" id="A0AA36DDS0"/>
<evidence type="ECO:0000313" key="2">
    <source>
        <dbReference type="EMBL" id="CAJ0584424.1"/>
    </source>
</evidence>
<comment type="caution">
    <text evidence="2">The sequence shown here is derived from an EMBL/GenBank/DDBJ whole genome shotgun (WGS) entry which is preliminary data.</text>
</comment>
<dbReference type="Proteomes" id="UP001177023">
    <property type="component" value="Unassembled WGS sequence"/>
</dbReference>
<evidence type="ECO:0000313" key="3">
    <source>
        <dbReference type="Proteomes" id="UP001177023"/>
    </source>
</evidence>
<accession>A0AA36DDS0</accession>
<organism evidence="2 3">
    <name type="scientific">Mesorhabditis spiculigera</name>
    <dbReference type="NCBI Taxonomy" id="96644"/>
    <lineage>
        <taxon>Eukaryota</taxon>
        <taxon>Metazoa</taxon>
        <taxon>Ecdysozoa</taxon>
        <taxon>Nematoda</taxon>
        <taxon>Chromadorea</taxon>
        <taxon>Rhabditida</taxon>
        <taxon>Rhabditina</taxon>
        <taxon>Rhabditomorpha</taxon>
        <taxon>Rhabditoidea</taxon>
        <taxon>Rhabditidae</taxon>
        <taxon>Mesorhabditinae</taxon>
        <taxon>Mesorhabditis</taxon>
    </lineage>
</organism>
<feature type="non-terminal residue" evidence="2">
    <location>
        <position position="1"/>
    </location>
</feature>
<protein>
    <submittedName>
        <fullName evidence="2">Uncharacterized protein</fullName>
    </submittedName>
</protein>
<reference evidence="2" key="1">
    <citation type="submission" date="2023-06" db="EMBL/GenBank/DDBJ databases">
        <authorList>
            <person name="Delattre M."/>
        </authorList>
    </citation>
    <scope>NUCLEOTIDE SEQUENCE</scope>
    <source>
        <strain evidence="2">AF72</strain>
    </source>
</reference>
<name>A0AA36DDS0_9BILA</name>
<feature type="region of interest" description="Disordered" evidence="1">
    <location>
        <begin position="39"/>
        <end position="78"/>
    </location>
</feature>
<gene>
    <name evidence="2" type="ORF">MSPICULIGERA_LOCUS22481</name>
</gene>
<feature type="compositionally biased region" description="Basic and acidic residues" evidence="1">
    <location>
        <begin position="61"/>
        <end position="78"/>
    </location>
</feature>
<sequence length="102" mass="11412">MLTALDLEVPGTSQISPRELVEEVIEDKEKSRRNDYILPRKRNYVTDGDDEAEADDAETDGAQRRHSNDGDEHGETKQVREVVLEIGKIPCEGVRPIGPGRV</sequence>
<proteinExistence type="predicted"/>
<dbReference type="EMBL" id="CATQJA010002695">
    <property type="protein sequence ID" value="CAJ0584424.1"/>
    <property type="molecule type" value="Genomic_DNA"/>
</dbReference>
<keyword evidence="3" id="KW-1185">Reference proteome</keyword>
<evidence type="ECO:0000256" key="1">
    <source>
        <dbReference type="SAM" id="MobiDB-lite"/>
    </source>
</evidence>
<feature type="compositionally biased region" description="Acidic residues" evidence="1">
    <location>
        <begin position="47"/>
        <end position="59"/>
    </location>
</feature>